<keyword evidence="5 10" id="KW-1133">Transmembrane helix</keyword>
<protein>
    <recommendedName>
        <fullName evidence="11">SMP-LTD domain-containing protein</fullName>
    </recommendedName>
</protein>
<feature type="compositionally biased region" description="Polar residues" evidence="9">
    <location>
        <begin position="551"/>
        <end position="560"/>
    </location>
</feature>
<dbReference type="AlphaFoldDB" id="A0A2G8SD43"/>
<evidence type="ECO:0000313" key="13">
    <source>
        <dbReference type="Proteomes" id="UP000230002"/>
    </source>
</evidence>
<feature type="compositionally biased region" description="Low complexity" evidence="9">
    <location>
        <begin position="897"/>
        <end position="906"/>
    </location>
</feature>
<evidence type="ECO:0000256" key="5">
    <source>
        <dbReference type="ARBA" id="ARBA00022989"/>
    </source>
</evidence>
<evidence type="ECO:0000256" key="6">
    <source>
        <dbReference type="ARBA" id="ARBA00023055"/>
    </source>
</evidence>
<dbReference type="Pfam" id="PF26547">
    <property type="entry name" value="PDZD8_N"/>
    <property type="match status" value="1"/>
</dbReference>
<feature type="region of interest" description="Disordered" evidence="9">
    <location>
        <begin position="590"/>
        <end position="966"/>
    </location>
</feature>
<evidence type="ECO:0000256" key="10">
    <source>
        <dbReference type="SAM" id="Phobius"/>
    </source>
</evidence>
<feature type="domain" description="SMP-LTD" evidence="11">
    <location>
        <begin position="294"/>
        <end position="485"/>
    </location>
</feature>
<dbReference type="GO" id="GO:0005789">
    <property type="term" value="C:endoplasmic reticulum membrane"/>
    <property type="evidence" value="ECO:0007669"/>
    <property type="project" value="UniProtKB-SubCell"/>
</dbReference>
<reference evidence="12 13" key="1">
    <citation type="journal article" date="2015" name="Sci. Rep.">
        <title>Chromosome-level genome map provides insights into diverse defense mechanisms in the medicinal fungus Ganoderma sinense.</title>
        <authorList>
            <person name="Zhu Y."/>
            <person name="Xu J."/>
            <person name="Sun C."/>
            <person name="Zhou S."/>
            <person name="Xu H."/>
            <person name="Nelson D.R."/>
            <person name="Qian J."/>
            <person name="Song J."/>
            <person name="Luo H."/>
            <person name="Xiang L."/>
            <person name="Li Y."/>
            <person name="Xu Z."/>
            <person name="Ji A."/>
            <person name="Wang L."/>
            <person name="Lu S."/>
            <person name="Hayward A."/>
            <person name="Sun W."/>
            <person name="Li X."/>
            <person name="Schwartz D.C."/>
            <person name="Wang Y."/>
            <person name="Chen S."/>
        </authorList>
    </citation>
    <scope>NUCLEOTIDE SEQUENCE [LARGE SCALE GENOMIC DNA]</scope>
    <source>
        <strain evidence="12 13">ZZ0214-1</strain>
    </source>
</reference>
<keyword evidence="8 10" id="KW-0472">Membrane</keyword>
<feature type="region of interest" description="Disordered" evidence="9">
    <location>
        <begin position="51"/>
        <end position="81"/>
    </location>
</feature>
<dbReference type="PANTHER" id="PTHR13466">
    <property type="entry name" value="TEX2 PROTEIN-RELATED"/>
    <property type="match status" value="1"/>
</dbReference>
<sequence length="1183" mass="127392">MSLKALFYAYVLGGLTFLPLLILGAVFYTVYTSIPVGDPDPDKLKKRELQALSEDEGDDAPSTTSGPTPSPSSLTSDLNDLPRTRKGWLTVRRTFEESQTDASYVDMVRGFLDARSKDPKRSRPKDTWYVALKGTVLYLYEDESMTECKAIELGGYDVVVYPEGLQDGELFAKRNAICLKPKGAVGKKEMPGVTRDMRLSGEENEEDGEENSGRQRKAQGEGEKRREEAREQGFDASTPWFIFVRSVVEMEDWYLALVHASANPANTPTLDPLKPVYQPDDMSHLVTTLDEQPDVIPMRWLNALIGRIFFSYYRTQTLESYIIGRLMKKISKVKRPTFLTDIKVREVSVGNRAPTFSKPMLKELTKEGDASLEVHVAYKGEIRITVEATATINLGARFKTYVVKLVLALVVRKIEGNLQVKVKRPPSSRIWYAFTQMPNIEMEVEPVVSDRQITWSMILSTIESKVKEVIYESVVLPNMDDISFFESSQYQHRGGIWADASRHEQAPTLSGEQSTTAADTNTPSALSSEASKSDVVDTQRPAIPRSHSAEGVQQTTTGTSPPDAAPAPRANTVDATLSVGTSTAAKRRTWFSSAEDESSVSVASPFNATSPEEQDSRGRRLDADTLAARRSSLPNFNGVSETRDNRIHSEDVFEEARRLAPALPTRRSPSEHSRSASSRATSISSSHAGDGSDDGSDSQFANFRSKSPANGTTSPRQTAASQASTFFQTLKSRAGDKQALSNTAKETMRKWGVSWGNFRRDVAGSGQSDEVPDAGHGDQRRPDSRGSTVRPSYADVRAAVEERREPQREQRAPAQDPATPASVSRSNGASALASEPIPVPQSSSEKGKQKQRADSASPGNEIAPVDSSPASTSGAMKTGASAMTRPESPNMLERTESQVSSSSQQSAGHTLSIVPQEEDHRPPSTIHTQPLPPKTMTIPGIHASHRGEVMSMGYAPPPPAVPLEPRKAPLQSVYRLLKNPAFGSATPATRSDLAPVSQSGFTGHDQDSVSAEDASEDVSSTVTSPAPLPPRPVPPPLPPRAAPTNAHSKSEVSCPSDREPPLSSTSASPSRASAALQSIVSKDREKRASLTPPASVPSSPGQASDASRGGEAVDDSPGQESSDSADRSESLEPSSSSPSAASASASTSASGSPTPSHTPSPPTSAGRGPPPALPPRRPVRTLA</sequence>
<dbReference type="OrthoDB" id="26740at2759"/>
<accession>A0A2G8SD43</accession>
<feature type="region of interest" description="Disordered" evidence="9">
    <location>
        <begin position="188"/>
        <end position="231"/>
    </location>
</feature>
<dbReference type="PANTHER" id="PTHR13466:SF19">
    <property type="entry name" value="NUCLEUS-VACUOLE JUNCTION PROTEIN 2"/>
    <property type="match status" value="1"/>
</dbReference>
<feature type="compositionally biased region" description="Basic and acidic residues" evidence="9">
    <location>
        <begin position="773"/>
        <end position="784"/>
    </location>
</feature>
<evidence type="ECO:0000259" key="11">
    <source>
        <dbReference type="PROSITE" id="PS51847"/>
    </source>
</evidence>
<feature type="region of interest" description="Disordered" evidence="9">
    <location>
        <begin position="503"/>
        <end position="570"/>
    </location>
</feature>
<comment type="caution">
    <text evidence="12">The sequence shown here is derived from an EMBL/GenBank/DDBJ whole genome shotgun (WGS) entry which is preliminary data.</text>
</comment>
<dbReference type="InterPro" id="IPR031468">
    <property type="entry name" value="SMP_LBD"/>
</dbReference>
<feature type="compositionally biased region" description="Pro residues" evidence="9">
    <location>
        <begin position="1026"/>
        <end position="1041"/>
    </location>
</feature>
<feature type="compositionally biased region" description="Polar residues" evidence="9">
    <location>
        <begin position="1096"/>
        <end position="1105"/>
    </location>
</feature>
<feature type="compositionally biased region" description="Low complexity" evidence="9">
    <location>
        <begin position="1133"/>
        <end position="1155"/>
    </location>
</feature>
<gene>
    <name evidence="12" type="ORF">GSI_06210</name>
</gene>
<feature type="compositionally biased region" description="Basic and acidic residues" evidence="9">
    <location>
        <begin position="218"/>
        <end position="231"/>
    </location>
</feature>
<keyword evidence="3 10" id="KW-0812">Transmembrane</keyword>
<dbReference type="GO" id="GO:1990456">
    <property type="term" value="P:mitochondrion-endoplasmic reticulum membrane tethering"/>
    <property type="evidence" value="ECO:0007669"/>
    <property type="project" value="TreeGrafter"/>
</dbReference>
<feature type="compositionally biased region" description="Pro residues" evidence="9">
    <location>
        <begin position="1156"/>
        <end position="1176"/>
    </location>
</feature>
<feature type="compositionally biased region" description="Polar residues" evidence="9">
    <location>
        <begin position="507"/>
        <end position="530"/>
    </location>
</feature>
<feature type="compositionally biased region" description="Low complexity" evidence="9">
    <location>
        <begin position="1063"/>
        <end position="1078"/>
    </location>
</feature>
<keyword evidence="7" id="KW-0446">Lipid-binding</keyword>
<evidence type="ECO:0000256" key="2">
    <source>
        <dbReference type="ARBA" id="ARBA00022448"/>
    </source>
</evidence>
<feature type="compositionally biased region" description="Basic and acidic residues" evidence="9">
    <location>
        <begin position="188"/>
        <end position="201"/>
    </location>
</feature>
<evidence type="ECO:0000256" key="1">
    <source>
        <dbReference type="ARBA" id="ARBA00004586"/>
    </source>
</evidence>
<feature type="compositionally biased region" description="Basic and acidic residues" evidence="9">
    <location>
        <begin position="614"/>
        <end position="623"/>
    </location>
</feature>
<dbReference type="GO" id="GO:0015914">
    <property type="term" value="P:phospholipid transport"/>
    <property type="evidence" value="ECO:0007669"/>
    <property type="project" value="TreeGrafter"/>
</dbReference>
<feature type="compositionally biased region" description="Basic and acidic residues" evidence="9">
    <location>
        <begin position="798"/>
        <end position="811"/>
    </location>
</feature>
<organism evidence="12 13">
    <name type="scientific">Ganoderma sinense ZZ0214-1</name>
    <dbReference type="NCBI Taxonomy" id="1077348"/>
    <lineage>
        <taxon>Eukaryota</taxon>
        <taxon>Fungi</taxon>
        <taxon>Dikarya</taxon>
        <taxon>Basidiomycota</taxon>
        <taxon>Agaricomycotina</taxon>
        <taxon>Agaricomycetes</taxon>
        <taxon>Polyporales</taxon>
        <taxon>Polyporaceae</taxon>
        <taxon>Ganoderma</taxon>
    </lineage>
</organism>
<keyword evidence="13" id="KW-1185">Reference proteome</keyword>
<evidence type="ECO:0000256" key="7">
    <source>
        <dbReference type="ARBA" id="ARBA00023121"/>
    </source>
</evidence>
<dbReference type="InterPro" id="IPR058801">
    <property type="entry name" value="PDZD8_N"/>
</dbReference>
<keyword evidence="2" id="KW-0813">Transport</keyword>
<feature type="region of interest" description="Disordered" evidence="9">
    <location>
        <begin position="982"/>
        <end position="1183"/>
    </location>
</feature>
<feature type="compositionally biased region" description="Basic and acidic residues" evidence="9">
    <location>
        <begin position="641"/>
        <end position="658"/>
    </location>
</feature>
<evidence type="ECO:0000256" key="3">
    <source>
        <dbReference type="ARBA" id="ARBA00022692"/>
    </source>
</evidence>
<dbReference type="Proteomes" id="UP000230002">
    <property type="component" value="Unassembled WGS sequence"/>
</dbReference>
<dbReference type="GO" id="GO:0032865">
    <property type="term" value="C:ERMES complex"/>
    <property type="evidence" value="ECO:0007669"/>
    <property type="project" value="TreeGrafter"/>
</dbReference>
<dbReference type="PROSITE" id="PS51847">
    <property type="entry name" value="SMP"/>
    <property type="match status" value="1"/>
</dbReference>
<name>A0A2G8SD43_9APHY</name>
<evidence type="ECO:0000256" key="9">
    <source>
        <dbReference type="SAM" id="MobiDB-lite"/>
    </source>
</evidence>
<evidence type="ECO:0000256" key="8">
    <source>
        <dbReference type="ARBA" id="ARBA00023136"/>
    </source>
</evidence>
<keyword evidence="6" id="KW-0445">Lipid transport</keyword>
<comment type="subcellular location">
    <subcellularLocation>
        <location evidence="1">Endoplasmic reticulum membrane</location>
    </subcellularLocation>
</comment>
<dbReference type="GO" id="GO:0008289">
    <property type="term" value="F:lipid binding"/>
    <property type="evidence" value="ECO:0007669"/>
    <property type="project" value="UniProtKB-KW"/>
</dbReference>
<feature type="compositionally biased region" description="Polar residues" evidence="9">
    <location>
        <begin position="699"/>
        <end position="731"/>
    </location>
</feature>
<feature type="compositionally biased region" description="Low complexity" evidence="9">
    <location>
        <begin position="675"/>
        <end position="689"/>
    </location>
</feature>
<evidence type="ECO:0000256" key="4">
    <source>
        <dbReference type="ARBA" id="ARBA00022824"/>
    </source>
</evidence>
<dbReference type="CDD" id="cd21675">
    <property type="entry name" value="SMP_TEX2"/>
    <property type="match status" value="1"/>
</dbReference>
<dbReference type="STRING" id="1077348.A0A2G8SD43"/>
<feature type="compositionally biased region" description="Low complexity" evidence="9">
    <location>
        <begin position="61"/>
        <end position="76"/>
    </location>
</feature>
<feature type="transmembrane region" description="Helical" evidence="10">
    <location>
        <begin position="7"/>
        <end position="31"/>
    </location>
</feature>
<proteinExistence type="predicted"/>
<dbReference type="EMBL" id="AYKW01000012">
    <property type="protein sequence ID" value="PIL31508.1"/>
    <property type="molecule type" value="Genomic_DNA"/>
</dbReference>
<evidence type="ECO:0000313" key="12">
    <source>
        <dbReference type="EMBL" id="PIL31508.1"/>
    </source>
</evidence>
<keyword evidence="4" id="KW-0256">Endoplasmic reticulum</keyword>